<dbReference type="PANTHER" id="PTHR23513:SF6">
    <property type="entry name" value="MAJOR FACILITATOR SUPERFAMILY ASSOCIATED DOMAIN-CONTAINING PROTEIN"/>
    <property type="match status" value="1"/>
</dbReference>
<keyword evidence="2" id="KW-1003">Cell membrane</keyword>
<feature type="transmembrane region" description="Helical" evidence="6">
    <location>
        <begin position="228"/>
        <end position="250"/>
    </location>
</feature>
<dbReference type="RefSeq" id="WP_186828038.1">
    <property type="nucleotide sequence ID" value="NZ_BAABDN010000002.1"/>
</dbReference>
<feature type="transmembrane region" description="Helical" evidence="6">
    <location>
        <begin position="16"/>
        <end position="40"/>
    </location>
</feature>
<evidence type="ECO:0000313" key="8">
    <source>
        <dbReference type="Proteomes" id="UP000321793"/>
    </source>
</evidence>
<dbReference type="SUPFAM" id="SSF103473">
    <property type="entry name" value="MFS general substrate transporter"/>
    <property type="match status" value="1"/>
</dbReference>
<dbReference type="PANTHER" id="PTHR23513">
    <property type="entry name" value="INTEGRAL MEMBRANE EFFLUX PROTEIN-RELATED"/>
    <property type="match status" value="1"/>
</dbReference>
<feature type="transmembrane region" description="Helical" evidence="6">
    <location>
        <begin position="164"/>
        <end position="189"/>
    </location>
</feature>
<dbReference type="GO" id="GO:0005886">
    <property type="term" value="C:plasma membrane"/>
    <property type="evidence" value="ECO:0007669"/>
    <property type="project" value="UniProtKB-SubCell"/>
</dbReference>
<feature type="transmembrane region" description="Helical" evidence="6">
    <location>
        <begin position="385"/>
        <end position="404"/>
    </location>
</feature>
<accession>A0A512T2I2</accession>
<feature type="transmembrane region" description="Helical" evidence="6">
    <location>
        <begin position="317"/>
        <end position="337"/>
    </location>
</feature>
<protein>
    <submittedName>
        <fullName evidence="7">MFS transporter</fullName>
    </submittedName>
</protein>
<evidence type="ECO:0000256" key="1">
    <source>
        <dbReference type="ARBA" id="ARBA00004651"/>
    </source>
</evidence>
<reference evidence="7 8" key="1">
    <citation type="submission" date="2019-07" db="EMBL/GenBank/DDBJ databases">
        <title>Whole genome shotgun sequence of Knoellia locipacati NBRC 109775.</title>
        <authorList>
            <person name="Hosoyama A."/>
            <person name="Uohara A."/>
            <person name="Ohji S."/>
            <person name="Ichikawa N."/>
        </authorList>
    </citation>
    <scope>NUCLEOTIDE SEQUENCE [LARGE SCALE GENOMIC DNA]</scope>
    <source>
        <strain evidence="7 8">NBRC 109775</strain>
    </source>
</reference>
<evidence type="ECO:0000256" key="3">
    <source>
        <dbReference type="ARBA" id="ARBA00022692"/>
    </source>
</evidence>
<dbReference type="Proteomes" id="UP000321793">
    <property type="component" value="Unassembled WGS sequence"/>
</dbReference>
<feature type="transmembrane region" description="Helical" evidence="6">
    <location>
        <begin position="109"/>
        <end position="130"/>
    </location>
</feature>
<comment type="caution">
    <text evidence="7">The sequence shown here is derived from an EMBL/GenBank/DDBJ whole genome shotgun (WGS) entry which is preliminary data.</text>
</comment>
<comment type="subcellular location">
    <subcellularLocation>
        <location evidence="1">Cell membrane</location>
        <topology evidence="1">Multi-pass membrane protein</topology>
    </subcellularLocation>
</comment>
<gene>
    <name evidence="7" type="ORF">KLO01_24920</name>
</gene>
<keyword evidence="3 6" id="KW-0812">Transmembrane</keyword>
<dbReference type="InterPro" id="IPR036259">
    <property type="entry name" value="MFS_trans_sf"/>
</dbReference>
<proteinExistence type="predicted"/>
<feature type="transmembrane region" description="Helical" evidence="6">
    <location>
        <begin position="80"/>
        <end position="102"/>
    </location>
</feature>
<keyword evidence="4 6" id="KW-1133">Transmembrane helix</keyword>
<evidence type="ECO:0000256" key="5">
    <source>
        <dbReference type="ARBA" id="ARBA00023136"/>
    </source>
</evidence>
<keyword evidence="5 6" id="KW-0472">Membrane</keyword>
<feature type="transmembrane region" description="Helical" evidence="6">
    <location>
        <begin position="262"/>
        <end position="280"/>
    </location>
</feature>
<evidence type="ECO:0000256" key="6">
    <source>
        <dbReference type="SAM" id="Phobius"/>
    </source>
</evidence>
<evidence type="ECO:0000256" key="4">
    <source>
        <dbReference type="ARBA" id="ARBA00022989"/>
    </source>
</evidence>
<dbReference type="Gene3D" id="1.20.1250.20">
    <property type="entry name" value="MFS general substrate transporter like domains"/>
    <property type="match status" value="1"/>
</dbReference>
<evidence type="ECO:0000313" key="7">
    <source>
        <dbReference type="EMBL" id="GEQ14445.1"/>
    </source>
</evidence>
<feature type="transmembrane region" description="Helical" evidence="6">
    <location>
        <begin position="358"/>
        <end position="379"/>
    </location>
</feature>
<dbReference type="CDD" id="cd06173">
    <property type="entry name" value="MFS_MefA_like"/>
    <property type="match status" value="1"/>
</dbReference>
<organism evidence="7 8">
    <name type="scientific">Knoellia locipacati</name>
    <dbReference type="NCBI Taxonomy" id="882824"/>
    <lineage>
        <taxon>Bacteria</taxon>
        <taxon>Bacillati</taxon>
        <taxon>Actinomycetota</taxon>
        <taxon>Actinomycetes</taxon>
        <taxon>Micrococcales</taxon>
        <taxon>Intrasporangiaceae</taxon>
        <taxon>Knoellia</taxon>
    </lineage>
</organism>
<feature type="transmembrane region" description="Helical" evidence="6">
    <location>
        <begin position="292"/>
        <end position="311"/>
    </location>
</feature>
<dbReference type="GO" id="GO:0022857">
    <property type="term" value="F:transmembrane transporter activity"/>
    <property type="evidence" value="ECO:0007669"/>
    <property type="project" value="InterPro"/>
</dbReference>
<dbReference type="EMBL" id="BKBA01000009">
    <property type="protein sequence ID" value="GEQ14445.1"/>
    <property type="molecule type" value="Genomic_DNA"/>
</dbReference>
<dbReference type="AlphaFoldDB" id="A0A512T2I2"/>
<keyword evidence="8" id="KW-1185">Reference proteome</keyword>
<sequence>MRTQPPPLGANRNFTLFWAGEGISVLGSMTTTVVLPLIAVTQFDAGPFWMGLLAGAIWLPWLVLGLFAGAWVDRSDPRRVMMAADLAAAAAIGTVPVAWAAGVLTLPHLVVAALGVGCSTVFFRTAYAAFLPRVVASDDLERANARLFGTESAMQIGGPGVGGLLVQIFSAAYAVVIDVVGYLASFVCLARMRPDELAPATDQPARRPMWTQVREGVSIVARDPFLRFFSIQGGVSNFALTGYGALLVLFMVRDLGLEPGSVGLVMAVGAVGGLLGATVATRTTTWLGNAGALRWLQVLGGPPALLVGLAWPGPGAALVGVGSLVVGVGVVGANVVRRSFTMRYVPAELLGRTTATSAVLNFGTMPLAGLVAGALGTWLGVRETILLMGALHALCSLSVFVGPYRRGRSMPGQPMAMWTSGSTATARNSSVT</sequence>
<feature type="transmembrane region" description="Helical" evidence="6">
    <location>
        <begin position="47"/>
        <end position="68"/>
    </location>
</feature>
<dbReference type="InterPro" id="IPR011701">
    <property type="entry name" value="MFS"/>
</dbReference>
<dbReference type="Pfam" id="PF07690">
    <property type="entry name" value="MFS_1"/>
    <property type="match status" value="1"/>
</dbReference>
<evidence type="ECO:0000256" key="2">
    <source>
        <dbReference type="ARBA" id="ARBA00022475"/>
    </source>
</evidence>
<name>A0A512T2I2_9MICO</name>